<dbReference type="InterPro" id="IPR009094">
    <property type="entry name" value="DiS-bond_isomerase_DsbC/G_N_sf"/>
</dbReference>
<organism evidence="3 4">
    <name type="scientific">Candidatus Methylumidiphilus alinenensis</name>
    <dbReference type="NCBI Taxonomy" id="2202197"/>
    <lineage>
        <taxon>Bacteria</taxon>
        <taxon>Pseudomonadati</taxon>
        <taxon>Pseudomonadota</taxon>
        <taxon>Gammaproteobacteria</taxon>
        <taxon>Methylococcales</taxon>
        <taxon>Candidatus Methylumidiphilus</taxon>
    </lineage>
</organism>
<feature type="domain" description="Disulphide bond isomerase DsbC/G N-terminal" evidence="2">
    <location>
        <begin position="36"/>
        <end position="87"/>
    </location>
</feature>
<reference evidence="3 4" key="1">
    <citation type="journal article" date="2018" name="Aquat. Microb. Ecol.">
        <title>Gammaproteobacterial methanotrophs dominate.</title>
        <authorList>
            <person name="Rissanen A.J."/>
            <person name="Saarenheimo J."/>
            <person name="Tiirola M."/>
            <person name="Peura S."/>
            <person name="Aalto S.L."/>
            <person name="Karvinen A."/>
            <person name="Nykanen H."/>
        </authorList>
    </citation>
    <scope>NUCLEOTIDE SEQUENCE [LARGE SCALE GENOMIC DNA]</scope>
    <source>
        <strain evidence="3">AMbin10</strain>
    </source>
</reference>
<dbReference type="SUPFAM" id="SSF54423">
    <property type="entry name" value="DsbC/DsbG N-terminal domain-like"/>
    <property type="match status" value="1"/>
</dbReference>
<name>A0A2W4RMW1_9GAMM</name>
<dbReference type="Gene3D" id="3.10.450.70">
    <property type="entry name" value="Disulphide bond isomerase, DsbC/G, N-terminal"/>
    <property type="match status" value="1"/>
</dbReference>
<dbReference type="GO" id="GO:0042597">
    <property type="term" value="C:periplasmic space"/>
    <property type="evidence" value="ECO:0007669"/>
    <property type="project" value="InterPro"/>
</dbReference>
<feature type="signal peptide" evidence="1">
    <location>
        <begin position="1"/>
        <end position="20"/>
    </location>
</feature>
<proteinExistence type="predicted"/>
<keyword evidence="1" id="KW-0732">Signal</keyword>
<evidence type="ECO:0000313" key="3">
    <source>
        <dbReference type="EMBL" id="PZN81138.1"/>
    </source>
</evidence>
<dbReference type="InterPro" id="IPR018950">
    <property type="entry name" value="DiS-bond_isomerase_DsbC/G_N"/>
</dbReference>
<evidence type="ECO:0000259" key="2">
    <source>
        <dbReference type="Pfam" id="PF10411"/>
    </source>
</evidence>
<comment type="caution">
    <text evidence="3">The sequence shown here is derived from an EMBL/GenBank/DDBJ whole genome shotgun (WGS) entry which is preliminary data.</text>
</comment>
<accession>A0A2W4RMW1</accession>
<gene>
    <name evidence="3" type="ORF">DM484_08890</name>
</gene>
<dbReference type="Pfam" id="PF10411">
    <property type="entry name" value="DsbC_N"/>
    <property type="match status" value="1"/>
</dbReference>
<dbReference type="EMBL" id="QJPH01000275">
    <property type="protein sequence ID" value="PZN81138.1"/>
    <property type="molecule type" value="Genomic_DNA"/>
</dbReference>
<feature type="chain" id="PRO_5016182029" description="Disulphide bond isomerase DsbC/G N-terminal domain-containing protein" evidence="1">
    <location>
        <begin position="21"/>
        <end position="122"/>
    </location>
</feature>
<dbReference type="AlphaFoldDB" id="A0A2W4RMW1"/>
<sequence>MRPRLLITILLSVLTGLAVADTHPASPSVSDAADWLSNANIEGLKALPIHGLSMVKAGGKIFFMSDNGRFAITGTMIEVWNRVAVTELDQVDQVANRIDLSKMKLKIDDLGPATVGSGSNRS</sequence>
<protein>
    <recommendedName>
        <fullName evidence="2">Disulphide bond isomerase DsbC/G N-terminal domain-containing protein</fullName>
    </recommendedName>
</protein>
<evidence type="ECO:0000256" key="1">
    <source>
        <dbReference type="SAM" id="SignalP"/>
    </source>
</evidence>
<evidence type="ECO:0000313" key="4">
    <source>
        <dbReference type="Proteomes" id="UP000249396"/>
    </source>
</evidence>
<dbReference type="Proteomes" id="UP000249396">
    <property type="component" value="Unassembled WGS sequence"/>
</dbReference>